<comment type="function">
    <text evidence="1">Binds mRNA; thus facilitating recognition of the initiation point. It is needed to translate mRNA with a short Shine-Dalgarno (SD) purine-rich sequence.</text>
</comment>
<organism evidence="3 4">
    <name type="scientific">Weissella cibaria</name>
    <dbReference type="NCBI Taxonomy" id="137591"/>
    <lineage>
        <taxon>Bacteria</taxon>
        <taxon>Bacillati</taxon>
        <taxon>Bacillota</taxon>
        <taxon>Bacilli</taxon>
        <taxon>Lactobacillales</taxon>
        <taxon>Lactobacillaceae</taxon>
        <taxon>Weissella</taxon>
    </lineage>
</organism>
<dbReference type="AlphaFoldDB" id="A0A2S1KT51"/>
<dbReference type="InterPro" id="IPR003029">
    <property type="entry name" value="S1_domain"/>
</dbReference>
<dbReference type="PROSITE" id="PS50126">
    <property type="entry name" value="S1"/>
    <property type="match status" value="1"/>
</dbReference>
<dbReference type="Gene3D" id="2.40.50.140">
    <property type="entry name" value="Nucleic acid-binding proteins"/>
    <property type="match status" value="1"/>
</dbReference>
<dbReference type="FunFam" id="2.40.50.140:FF:000103">
    <property type="entry name" value="protein RRP5 homolog"/>
    <property type="match status" value="1"/>
</dbReference>
<dbReference type="InterPro" id="IPR050437">
    <property type="entry name" value="Ribos_protein_bS1-like"/>
</dbReference>
<dbReference type="GO" id="GO:0003735">
    <property type="term" value="F:structural constituent of ribosome"/>
    <property type="evidence" value="ECO:0007669"/>
    <property type="project" value="TreeGrafter"/>
</dbReference>
<reference evidence="3 4" key="1">
    <citation type="submission" date="2017-04" db="EMBL/GenBank/DDBJ databases">
        <title>Weissella cibaria strain m2 complete genome.</title>
        <authorList>
            <person name="Pan Q."/>
            <person name="Tan M."/>
            <person name="Yao F."/>
            <person name="Su S."/>
        </authorList>
    </citation>
    <scope>NUCLEOTIDE SEQUENCE [LARGE SCALE GENOMIC DNA]</scope>
    <source>
        <strain evidence="3 4">M2</strain>
    </source>
</reference>
<dbReference type="SMART" id="SM00316">
    <property type="entry name" value="S1"/>
    <property type="match status" value="1"/>
</dbReference>
<feature type="domain" description="S1 motif" evidence="2">
    <location>
        <begin position="9"/>
        <end position="78"/>
    </location>
</feature>
<dbReference type="Proteomes" id="UP000244870">
    <property type="component" value="Chromosome"/>
</dbReference>
<proteinExistence type="predicted"/>
<dbReference type="PANTHER" id="PTHR10724">
    <property type="entry name" value="30S RIBOSOMAL PROTEIN S1"/>
    <property type="match status" value="1"/>
</dbReference>
<dbReference type="GO" id="GO:0003729">
    <property type="term" value="F:mRNA binding"/>
    <property type="evidence" value="ECO:0007669"/>
    <property type="project" value="TreeGrafter"/>
</dbReference>
<protein>
    <recommendedName>
        <fullName evidence="2">S1 motif domain-containing protein</fullName>
    </recommendedName>
</protein>
<name>A0A2S1KT51_9LACO</name>
<dbReference type="GO" id="GO:0006412">
    <property type="term" value="P:translation"/>
    <property type="evidence" value="ECO:0007669"/>
    <property type="project" value="TreeGrafter"/>
</dbReference>
<dbReference type="EMBL" id="CP020928">
    <property type="protein sequence ID" value="AWF96188.1"/>
    <property type="molecule type" value="Genomic_DNA"/>
</dbReference>
<evidence type="ECO:0000256" key="1">
    <source>
        <dbReference type="ARBA" id="ARBA00025604"/>
    </source>
</evidence>
<gene>
    <name evidence="3" type="ORF">B6254_1825</name>
</gene>
<evidence type="ECO:0000313" key="3">
    <source>
        <dbReference type="EMBL" id="AWF96188.1"/>
    </source>
</evidence>
<dbReference type="InterPro" id="IPR012340">
    <property type="entry name" value="NA-bd_OB-fold"/>
</dbReference>
<dbReference type="Pfam" id="PF00575">
    <property type="entry name" value="S1"/>
    <property type="match status" value="1"/>
</dbReference>
<evidence type="ECO:0000313" key="4">
    <source>
        <dbReference type="Proteomes" id="UP000244870"/>
    </source>
</evidence>
<accession>A0A2S1KT51</accession>
<sequence length="136" mass="15554">MAPMTYRIGDVVEGTVTGIQPYGAFVQLDEHTQGLIHISECRSAFIRHVGDELHVGQVIKVMVLDIDQYNQKISLSRRSVLDGGQVVKSDRDNQRVDNWHHHYWTNQHLTIGFDSIATTRDAMINEALDRLKTKQR</sequence>
<dbReference type="NCBIfam" id="NF040579">
    <property type="entry name" value="S1_dom_CvfD"/>
    <property type="match status" value="1"/>
</dbReference>
<evidence type="ECO:0000259" key="2">
    <source>
        <dbReference type="PROSITE" id="PS50126"/>
    </source>
</evidence>
<dbReference type="SUPFAM" id="SSF50249">
    <property type="entry name" value="Nucleic acid-binding proteins"/>
    <property type="match status" value="1"/>
</dbReference>